<dbReference type="EMBL" id="FMAF01000021">
    <property type="protein sequence ID" value="SCB45364.1"/>
    <property type="molecule type" value="Genomic_DNA"/>
</dbReference>
<evidence type="ECO:0000313" key="2">
    <source>
        <dbReference type="Proteomes" id="UP000199205"/>
    </source>
</evidence>
<sequence length="47" mass="5201">MSVRCMAILANAWNNYHNAASSKQFRRPTGFASEPTSGIDRLGVAFR</sequence>
<protein>
    <submittedName>
        <fullName evidence="1">Uncharacterized protein</fullName>
    </submittedName>
</protein>
<gene>
    <name evidence="1" type="ORF">GA0061101_12110</name>
</gene>
<evidence type="ECO:0000313" key="1">
    <source>
        <dbReference type="EMBL" id="SCB45364.1"/>
    </source>
</evidence>
<dbReference type="Proteomes" id="UP000199205">
    <property type="component" value="Unassembled WGS sequence"/>
</dbReference>
<proteinExistence type="predicted"/>
<reference evidence="1 2" key="1">
    <citation type="submission" date="2016-08" db="EMBL/GenBank/DDBJ databases">
        <authorList>
            <person name="Seilhamer J.J."/>
        </authorList>
    </citation>
    <scope>NUCLEOTIDE SEQUENCE [LARGE SCALE GENOMIC DNA]</scope>
    <source>
        <strain evidence="1 2">P1-7</strain>
    </source>
</reference>
<organism evidence="1 2">
    <name type="scientific">Rhizobium lusitanum</name>
    <dbReference type="NCBI Taxonomy" id="293958"/>
    <lineage>
        <taxon>Bacteria</taxon>
        <taxon>Pseudomonadati</taxon>
        <taxon>Pseudomonadota</taxon>
        <taxon>Alphaproteobacteria</taxon>
        <taxon>Hyphomicrobiales</taxon>
        <taxon>Rhizobiaceae</taxon>
        <taxon>Rhizobium/Agrobacterium group</taxon>
        <taxon>Rhizobium</taxon>
    </lineage>
</organism>
<dbReference type="AlphaFoldDB" id="A0A1C3X037"/>
<accession>A0A1C3X037</accession>
<name>A0A1C3X037_9HYPH</name>